<dbReference type="Gene3D" id="1.10.760.10">
    <property type="entry name" value="Cytochrome c-like domain"/>
    <property type="match status" value="1"/>
</dbReference>
<keyword evidence="3 4" id="KW-0408">Iron</keyword>
<organism evidence="7 8">
    <name type="scientific">Desulfuromonas versatilis</name>
    <dbReference type="NCBI Taxonomy" id="2802975"/>
    <lineage>
        <taxon>Bacteria</taxon>
        <taxon>Pseudomonadati</taxon>
        <taxon>Thermodesulfobacteriota</taxon>
        <taxon>Desulfuromonadia</taxon>
        <taxon>Desulfuromonadales</taxon>
        <taxon>Desulfuromonadaceae</taxon>
        <taxon>Desulfuromonas</taxon>
    </lineage>
</organism>
<keyword evidence="5" id="KW-0732">Signal</keyword>
<accession>A0ABN6DWB7</accession>
<evidence type="ECO:0000259" key="6">
    <source>
        <dbReference type="PROSITE" id="PS51007"/>
    </source>
</evidence>
<dbReference type="InterPro" id="IPR036909">
    <property type="entry name" value="Cyt_c-like_dom_sf"/>
</dbReference>
<feature type="chain" id="PRO_5045036386" evidence="5">
    <location>
        <begin position="27"/>
        <end position="313"/>
    </location>
</feature>
<name>A0ABN6DWB7_9BACT</name>
<gene>
    <name evidence="7" type="ORF">DESUT3_15020</name>
</gene>
<feature type="domain" description="Cytochrome c" evidence="6">
    <location>
        <begin position="126"/>
        <end position="242"/>
    </location>
</feature>
<dbReference type="PROSITE" id="PS51007">
    <property type="entry name" value="CYTC"/>
    <property type="match status" value="1"/>
</dbReference>
<dbReference type="Pfam" id="PF07635">
    <property type="entry name" value="PSCyt1"/>
    <property type="match status" value="1"/>
</dbReference>
<dbReference type="PANTHER" id="PTHR35889:SF3">
    <property type="entry name" value="F-BOX DOMAIN-CONTAINING PROTEIN"/>
    <property type="match status" value="1"/>
</dbReference>
<evidence type="ECO:0000256" key="5">
    <source>
        <dbReference type="SAM" id="SignalP"/>
    </source>
</evidence>
<proteinExistence type="predicted"/>
<dbReference type="InterPro" id="IPR011429">
    <property type="entry name" value="Cyt_c_Planctomycete-type"/>
</dbReference>
<dbReference type="SUPFAM" id="SSF46626">
    <property type="entry name" value="Cytochrome c"/>
    <property type="match status" value="2"/>
</dbReference>
<sequence length="313" mass="33254">MKKVPAGHRLLLIASFLALLTAPAIAADPTWDDVSMILQQRCVVCHQGPAAPKGLRLDSLDGLRAGSEDGPVALPEKPAESELLKRVRGKSLPRMPLTGPPWLNDEEIDLIERWVAAGMPAAAAAAAATPGSAAIETTPEPSTVTSNSPRWSNVAPIFLSRCAKCHSPTGMMGPAPEGFLTTGYAEILASGERARIVPGQPGASEVVRRIKGLSRPRMPFDGPPWLDDDQIDLIEKWIAADAPDDQGQPAPIPVGARVRFEGTLTERWKVDGQPLAVGSGTRLDKDPGVGAHVQVQGIVEQNGTIRATRIRGR</sequence>
<protein>
    <submittedName>
        <fullName evidence="7">C-type cytochrome</fullName>
    </submittedName>
</protein>
<evidence type="ECO:0000256" key="4">
    <source>
        <dbReference type="PROSITE-ProRule" id="PRU00433"/>
    </source>
</evidence>
<feature type="signal peptide" evidence="5">
    <location>
        <begin position="1"/>
        <end position="26"/>
    </location>
</feature>
<dbReference type="Pfam" id="PF18914">
    <property type="entry name" value="DUF5666"/>
    <property type="match status" value="1"/>
</dbReference>
<keyword evidence="2 4" id="KW-0479">Metal-binding</keyword>
<dbReference type="InterPro" id="IPR009056">
    <property type="entry name" value="Cyt_c-like_dom"/>
</dbReference>
<keyword evidence="1 4" id="KW-0349">Heme</keyword>
<evidence type="ECO:0000256" key="3">
    <source>
        <dbReference type="ARBA" id="ARBA00023004"/>
    </source>
</evidence>
<evidence type="ECO:0000313" key="7">
    <source>
        <dbReference type="EMBL" id="BCR04433.1"/>
    </source>
</evidence>
<evidence type="ECO:0000256" key="1">
    <source>
        <dbReference type="ARBA" id="ARBA00022617"/>
    </source>
</evidence>
<dbReference type="InterPro" id="IPR043724">
    <property type="entry name" value="DUF5666"/>
</dbReference>
<dbReference type="EMBL" id="AP024355">
    <property type="protein sequence ID" value="BCR04433.1"/>
    <property type="molecule type" value="Genomic_DNA"/>
</dbReference>
<dbReference type="PANTHER" id="PTHR35889">
    <property type="entry name" value="CYCLOINULO-OLIGOSACCHARIDE FRUCTANOTRANSFERASE-RELATED"/>
    <property type="match status" value="1"/>
</dbReference>
<reference evidence="7 8" key="1">
    <citation type="journal article" date="2016" name="C (Basel)">
        <title>Selective Growth of and Electricity Production by Marine Exoelectrogenic Bacteria in Self-Aggregated Hydrogel of Microbially Reduced Graphene Oxide.</title>
        <authorList>
            <person name="Yoshida N."/>
            <person name="Goto Y."/>
            <person name="Miyata Y."/>
        </authorList>
    </citation>
    <scope>NUCLEOTIDE SEQUENCE [LARGE SCALE GENOMIC DNA]</scope>
    <source>
        <strain evidence="7 8">NIT-T3</strain>
    </source>
</reference>
<evidence type="ECO:0000313" key="8">
    <source>
        <dbReference type="Proteomes" id="UP001319827"/>
    </source>
</evidence>
<keyword evidence="8" id="KW-1185">Reference proteome</keyword>
<evidence type="ECO:0000256" key="2">
    <source>
        <dbReference type="ARBA" id="ARBA00022723"/>
    </source>
</evidence>
<dbReference type="Proteomes" id="UP001319827">
    <property type="component" value="Chromosome"/>
</dbReference>
<reference evidence="7 8" key="2">
    <citation type="journal article" date="2021" name="Int. J. Syst. Evol. Microbiol.">
        <title>Isolation and Polyphasic Characterization of Desulfuromonas versatilis sp. Nov., an Electrogenic Bacteria Capable of Versatile Metabolism Isolated from a Graphene Oxide-Reducing Enrichment Culture.</title>
        <authorList>
            <person name="Xie L."/>
            <person name="Yoshida N."/>
            <person name="Ishii S."/>
            <person name="Meng L."/>
        </authorList>
    </citation>
    <scope>NUCLEOTIDE SEQUENCE [LARGE SCALE GENOMIC DNA]</scope>
    <source>
        <strain evidence="7 8">NIT-T3</strain>
    </source>
</reference>
<dbReference type="RefSeq" id="WP_221251889.1">
    <property type="nucleotide sequence ID" value="NZ_AP024355.1"/>
</dbReference>